<keyword evidence="4" id="KW-1185">Reference proteome</keyword>
<dbReference type="EMBL" id="BIXY01000049">
    <property type="protein sequence ID" value="GCF09716.1"/>
    <property type="molecule type" value="Genomic_DNA"/>
</dbReference>
<dbReference type="PANTHER" id="PTHR33392:SF6">
    <property type="entry name" value="POLYISOPRENYL-TEICHOIC ACID--PEPTIDOGLYCAN TEICHOIC ACID TRANSFERASE TAGU"/>
    <property type="match status" value="1"/>
</dbReference>
<accession>A0A5A5TEZ3</accession>
<protein>
    <recommendedName>
        <fullName evidence="2">Cell envelope-related transcriptional attenuator domain-containing protein</fullName>
    </recommendedName>
</protein>
<evidence type="ECO:0000259" key="2">
    <source>
        <dbReference type="Pfam" id="PF03816"/>
    </source>
</evidence>
<comment type="caution">
    <text evidence="3">The sequence shown here is derived from an EMBL/GenBank/DDBJ whole genome shotgun (WGS) entry which is preliminary data.</text>
</comment>
<evidence type="ECO:0000313" key="3">
    <source>
        <dbReference type="EMBL" id="GCF09716.1"/>
    </source>
</evidence>
<dbReference type="Pfam" id="PF03816">
    <property type="entry name" value="LytR_cpsA_psr"/>
    <property type="match status" value="1"/>
</dbReference>
<dbReference type="PANTHER" id="PTHR33392">
    <property type="entry name" value="POLYISOPRENYL-TEICHOIC ACID--PEPTIDOGLYCAN TEICHOIC ACID TRANSFERASE TAGU"/>
    <property type="match status" value="1"/>
</dbReference>
<dbReference type="Proteomes" id="UP000322530">
    <property type="component" value="Unassembled WGS sequence"/>
</dbReference>
<organism evidence="3 4">
    <name type="scientific">Dictyobacter arantiisoli</name>
    <dbReference type="NCBI Taxonomy" id="2014874"/>
    <lineage>
        <taxon>Bacteria</taxon>
        <taxon>Bacillati</taxon>
        <taxon>Chloroflexota</taxon>
        <taxon>Ktedonobacteria</taxon>
        <taxon>Ktedonobacterales</taxon>
        <taxon>Dictyobacteraceae</taxon>
        <taxon>Dictyobacter</taxon>
    </lineage>
</organism>
<comment type="similarity">
    <text evidence="1">Belongs to the LytR/CpsA/Psr (LCP) family.</text>
</comment>
<dbReference type="RefSeq" id="WP_149402640.1">
    <property type="nucleotide sequence ID" value="NZ_BIXY01000049.1"/>
</dbReference>
<feature type="domain" description="Cell envelope-related transcriptional attenuator" evidence="2">
    <location>
        <begin position="1"/>
        <end position="153"/>
    </location>
</feature>
<name>A0A5A5TEZ3_9CHLR</name>
<proteinExistence type="inferred from homology"/>
<reference evidence="3 4" key="1">
    <citation type="submission" date="2019-01" db="EMBL/GenBank/DDBJ databases">
        <title>Draft genome sequence of Dictyobacter sp. Uno17.</title>
        <authorList>
            <person name="Wang C.M."/>
            <person name="Zheng Y."/>
            <person name="Sakai Y."/>
            <person name="Abe K."/>
            <person name="Yokota A."/>
            <person name="Yabe S."/>
        </authorList>
    </citation>
    <scope>NUCLEOTIDE SEQUENCE [LARGE SCALE GENOMIC DNA]</scope>
    <source>
        <strain evidence="3 4">Uno17</strain>
    </source>
</reference>
<gene>
    <name evidence="3" type="ORF">KDI_32800</name>
</gene>
<dbReference type="InterPro" id="IPR050922">
    <property type="entry name" value="LytR/CpsA/Psr_CW_biosynth"/>
</dbReference>
<dbReference type="OrthoDB" id="153585at2"/>
<dbReference type="InterPro" id="IPR004474">
    <property type="entry name" value="LytR_CpsA_psr"/>
</dbReference>
<dbReference type="NCBIfam" id="TIGR00350">
    <property type="entry name" value="lytR_cpsA_psr"/>
    <property type="match status" value="1"/>
</dbReference>
<dbReference type="AlphaFoldDB" id="A0A5A5TEZ3"/>
<evidence type="ECO:0000313" key="4">
    <source>
        <dbReference type="Proteomes" id="UP000322530"/>
    </source>
</evidence>
<sequence length="257" mass="28117">MVSIPRDSWVSVPDGIGMHKIDQAFSLGVQQTNKFDDGVRVARDTIEQDYSITIDRYAWVGLDGFSKIIDTLGGVDIDVEHSVVDDAYPNDAGKGSNSGDTYAYKRLHLTPGPQHLTGQQALEYVRSRHSDLVGDIGRTQRQQQVLEALKLKINASTIIENFTQLLNDVSGSIYTDLNETEMLAFANYGRTLLNQPIDHLILGVGTGNQNYGALATIYDPSAGADQDIVISNCDNIQPVINRIFNLGNTQSCKVNGS</sequence>
<dbReference type="Gene3D" id="3.40.630.190">
    <property type="entry name" value="LCP protein"/>
    <property type="match status" value="1"/>
</dbReference>
<evidence type="ECO:0000256" key="1">
    <source>
        <dbReference type="ARBA" id="ARBA00006068"/>
    </source>
</evidence>